<dbReference type="Gene3D" id="2.60.40.1180">
    <property type="entry name" value="Golgi alpha-mannosidase II"/>
    <property type="match status" value="1"/>
</dbReference>
<dbReference type="Pfam" id="PF16874">
    <property type="entry name" value="Glyco_hydro_36C"/>
    <property type="match status" value="1"/>
</dbReference>
<keyword evidence="3" id="KW-1185">Reference proteome</keyword>
<dbReference type="InterPro" id="IPR031705">
    <property type="entry name" value="Glyco_hydro_36_C"/>
</dbReference>
<proteinExistence type="predicted"/>
<evidence type="ECO:0000313" key="2">
    <source>
        <dbReference type="EMBL" id="NNU33509.1"/>
    </source>
</evidence>
<protein>
    <recommendedName>
        <fullName evidence="1">Glycosyl hydrolase family 36 C-terminal domain-containing protein</fullName>
    </recommendedName>
</protein>
<feature type="domain" description="Glycosyl hydrolase family 36 C-terminal" evidence="1">
    <location>
        <begin position="19"/>
        <end position="66"/>
    </location>
</feature>
<gene>
    <name evidence="2" type="ORF">HK413_03900</name>
</gene>
<reference evidence="2 3" key="1">
    <citation type="submission" date="2020-05" db="EMBL/GenBank/DDBJ databases">
        <authorList>
            <person name="Khan S.A."/>
            <person name="Jeon C.O."/>
            <person name="Chun B.H."/>
        </authorList>
    </citation>
    <scope>NUCLEOTIDE SEQUENCE [LARGE SCALE GENOMIC DNA]</scope>
    <source>
        <strain evidence="2 3">S1162</strain>
    </source>
</reference>
<accession>A0ABX1W0X4</accession>
<dbReference type="Proteomes" id="UP000566071">
    <property type="component" value="Unassembled WGS sequence"/>
</dbReference>
<evidence type="ECO:0000259" key="1">
    <source>
        <dbReference type="Pfam" id="PF16874"/>
    </source>
</evidence>
<comment type="caution">
    <text evidence="2">The sequence shown here is derived from an EMBL/GenBank/DDBJ whole genome shotgun (WGS) entry which is preliminary data.</text>
</comment>
<sequence length="79" mass="8731">MMCYNMAEYLPGSQYGSRSANTLKLKGLKADESYSVQNIEDRNKPGTTYKGDYLMNIGIAWPVKGANKGQILLVNPKGK</sequence>
<dbReference type="EMBL" id="JABFCR010000012">
    <property type="protein sequence ID" value="NNU33509.1"/>
    <property type="molecule type" value="Genomic_DNA"/>
</dbReference>
<organism evidence="2 3">
    <name type="scientific">Mucilaginibacter humi</name>
    <dbReference type="NCBI Taxonomy" id="2732510"/>
    <lineage>
        <taxon>Bacteria</taxon>
        <taxon>Pseudomonadati</taxon>
        <taxon>Bacteroidota</taxon>
        <taxon>Sphingobacteriia</taxon>
        <taxon>Sphingobacteriales</taxon>
        <taxon>Sphingobacteriaceae</taxon>
        <taxon>Mucilaginibacter</taxon>
    </lineage>
</organism>
<name>A0ABX1W0X4_9SPHI</name>
<evidence type="ECO:0000313" key="3">
    <source>
        <dbReference type="Proteomes" id="UP000566071"/>
    </source>
</evidence>
<dbReference type="InterPro" id="IPR013780">
    <property type="entry name" value="Glyco_hydro_b"/>
</dbReference>